<evidence type="ECO:0000256" key="9">
    <source>
        <dbReference type="ARBA" id="ARBA00022840"/>
    </source>
</evidence>
<name>A0A916QWM5_9RHOB</name>
<comment type="caution">
    <text evidence="12">The sequence shown here is derived from an EMBL/GenBank/DDBJ whole genome shotgun (WGS) entry which is preliminary data.</text>
</comment>
<dbReference type="PRINTS" id="PR00344">
    <property type="entry name" value="BCTRLSENSOR"/>
</dbReference>
<dbReference type="Proteomes" id="UP000628017">
    <property type="component" value="Unassembled WGS sequence"/>
</dbReference>
<dbReference type="GO" id="GO:0000155">
    <property type="term" value="F:phosphorelay sensor kinase activity"/>
    <property type="evidence" value="ECO:0007669"/>
    <property type="project" value="InterPro"/>
</dbReference>
<dbReference type="RefSeq" id="WP_188673120.1">
    <property type="nucleotide sequence ID" value="NZ_BMKA01000002.1"/>
</dbReference>
<dbReference type="SMART" id="SM00387">
    <property type="entry name" value="HATPase_c"/>
    <property type="match status" value="1"/>
</dbReference>
<evidence type="ECO:0000256" key="6">
    <source>
        <dbReference type="ARBA" id="ARBA00022679"/>
    </source>
</evidence>
<evidence type="ECO:0000259" key="11">
    <source>
        <dbReference type="PROSITE" id="PS50109"/>
    </source>
</evidence>
<comment type="subcellular location">
    <subcellularLocation>
        <location evidence="2">Cell membrane</location>
        <topology evidence="2">Multi-pass membrane protein</topology>
    </subcellularLocation>
</comment>
<dbReference type="GO" id="GO:0005886">
    <property type="term" value="C:plasma membrane"/>
    <property type="evidence" value="ECO:0007669"/>
    <property type="project" value="UniProtKB-SubCell"/>
</dbReference>
<accession>A0A916QWM5</accession>
<comment type="catalytic activity">
    <reaction evidence="1">
        <text>ATP + protein L-histidine = ADP + protein N-phospho-L-histidine.</text>
        <dbReference type="EC" id="2.7.13.3"/>
    </reaction>
</comment>
<dbReference type="PANTHER" id="PTHR44936:SF10">
    <property type="entry name" value="SENSOR PROTEIN RSTB"/>
    <property type="match status" value="1"/>
</dbReference>
<dbReference type="InterPro" id="IPR036097">
    <property type="entry name" value="HisK_dim/P_sf"/>
</dbReference>
<organism evidence="12 13">
    <name type="scientific">Neptunicoccus cionae</name>
    <dbReference type="NCBI Taxonomy" id="2035344"/>
    <lineage>
        <taxon>Bacteria</taxon>
        <taxon>Pseudomonadati</taxon>
        <taxon>Pseudomonadota</taxon>
        <taxon>Alphaproteobacteria</taxon>
        <taxon>Rhodobacterales</taxon>
        <taxon>Paracoccaceae</taxon>
        <taxon>Neptunicoccus</taxon>
    </lineage>
</organism>
<keyword evidence="13" id="KW-1185">Reference proteome</keyword>
<evidence type="ECO:0000256" key="10">
    <source>
        <dbReference type="SAM" id="Phobius"/>
    </source>
</evidence>
<keyword evidence="10" id="KW-1133">Transmembrane helix</keyword>
<keyword evidence="8" id="KW-0418">Kinase</keyword>
<dbReference type="PROSITE" id="PS50109">
    <property type="entry name" value="HIS_KIN"/>
    <property type="match status" value="1"/>
</dbReference>
<evidence type="ECO:0000256" key="2">
    <source>
        <dbReference type="ARBA" id="ARBA00004651"/>
    </source>
</evidence>
<dbReference type="SMART" id="SM00388">
    <property type="entry name" value="HisKA"/>
    <property type="match status" value="1"/>
</dbReference>
<dbReference type="InterPro" id="IPR003661">
    <property type="entry name" value="HisK_dim/P_dom"/>
</dbReference>
<dbReference type="SUPFAM" id="SSF55874">
    <property type="entry name" value="ATPase domain of HSP90 chaperone/DNA topoisomerase II/histidine kinase"/>
    <property type="match status" value="1"/>
</dbReference>
<gene>
    <name evidence="12" type="ORF">GCM10011498_16080</name>
</gene>
<keyword evidence="10" id="KW-0812">Transmembrane</keyword>
<feature type="transmembrane region" description="Helical" evidence="10">
    <location>
        <begin position="161"/>
        <end position="180"/>
    </location>
</feature>
<dbReference type="EMBL" id="BMKA01000002">
    <property type="protein sequence ID" value="GGA16387.1"/>
    <property type="molecule type" value="Genomic_DNA"/>
</dbReference>
<protein>
    <recommendedName>
        <fullName evidence="3">histidine kinase</fullName>
        <ecNumber evidence="3">2.7.13.3</ecNumber>
    </recommendedName>
</protein>
<dbReference type="AlphaFoldDB" id="A0A916QWM5"/>
<dbReference type="InterPro" id="IPR005467">
    <property type="entry name" value="His_kinase_dom"/>
</dbReference>
<dbReference type="SUPFAM" id="SSF47384">
    <property type="entry name" value="Homodimeric domain of signal transducing histidine kinase"/>
    <property type="match status" value="1"/>
</dbReference>
<reference evidence="12" key="2">
    <citation type="submission" date="2020-09" db="EMBL/GenBank/DDBJ databases">
        <authorList>
            <person name="Sun Q."/>
            <person name="Zhou Y."/>
        </authorList>
    </citation>
    <scope>NUCLEOTIDE SEQUENCE</scope>
    <source>
        <strain evidence="12">CGMCC 1.15880</strain>
    </source>
</reference>
<sequence length="461" mass="50753">MFLRSLSGRFLLLTIIFVMLAEVLIFVPSVARFRVDYLQERLERSQIASLSLLATANDMVEPELEAELLENAGVLNIVLRRNQMRELILSSPMTAMVDQTYDLRDASALTLIRDAFATMLQHRDRVIRVMGAPVKGAGLLIEAAMHEPPLRAALWDYGRRILLLSAVISVVTASLLFLAVRRFMVRPMERLVRQIKNYGDAPEDSRRIIQPKATVAELFEAETALQGMEIQLSQSLRQKERLAALGGAVSKISHDLRNILTTTQLLADRMESSHDPGVQKIAPKLLNSLSRAVNLCESTLTYGKAQEVAPNRRPFAMDHLLADVVEAETLALGNGTVEIVALPAHGLDVVADEEQIYRVVSNLVRNARQAMENASGGRIEIEGREQPDGWEIHVRDSGPGLPAKALDNIFKPFEGNVRKGGTGLGLAISEELVAGHGGKLELLENSAKGAAFRVWLPRGEG</sequence>
<dbReference type="InterPro" id="IPR004358">
    <property type="entry name" value="Sig_transdc_His_kin-like_C"/>
</dbReference>
<dbReference type="Pfam" id="PF02518">
    <property type="entry name" value="HATPase_c"/>
    <property type="match status" value="1"/>
</dbReference>
<dbReference type="Gene3D" id="3.30.565.10">
    <property type="entry name" value="Histidine kinase-like ATPase, C-terminal domain"/>
    <property type="match status" value="1"/>
</dbReference>
<dbReference type="InterPro" id="IPR003594">
    <property type="entry name" value="HATPase_dom"/>
</dbReference>
<reference evidence="12" key="1">
    <citation type="journal article" date="2014" name="Int. J. Syst. Evol. Microbiol.">
        <title>Complete genome sequence of Corynebacterium casei LMG S-19264T (=DSM 44701T), isolated from a smear-ripened cheese.</title>
        <authorList>
            <consortium name="US DOE Joint Genome Institute (JGI-PGF)"/>
            <person name="Walter F."/>
            <person name="Albersmeier A."/>
            <person name="Kalinowski J."/>
            <person name="Ruckert C."/>
        </authorList>
    </citation>
    <scope>NUCLEOTIDE SEQUENCE</scope>
    <source>
        <strain evidence="12">CGMCC 1.15880</strain>
    </source>
</reference>
<feature type="transmembrane region" description="Helical" evidence="10">
    <location>
        <begin position="12"/>
        <end position="31"/>
    </location>
</feature>
<evidence type="ECO:0000313" key="12">
    <source>
        <dbReference type="EMBL" id="GGA16387.1"/>
    </source>
</evidence>
<evidence type="ECO:0000256" key="4">
    <source>
        <dbReference type="ARBA" id="ARBA00022475"/>
    </source>
</evidence>
<evidence type="ECO:0000256" key="3">
    <source>
        <dbReference type="ARBA" id="ARBA00012438"/>
    </source>
</evidence>
<keyword evidence="7" id="KW-0547">Nucleotide-binding</keyword>
<keyword evidence="9" id="KW-0067">ATP-binding</keyword>
<dbReference type="InterPro" id="IPR036890">
    <property type="entry name" value="HATPase_C_sf"/>
</dbReference>
<feature type="domain" description="Histidine kinase" evidence="11">
    <location>
        <begin position="251"/>
        <end position="460"/>
    </location>
</feature>
<evidence type="ECO:0000256" key="7">
    <source>
        <dbReference type="ARBA" id="ARBA00022741"/>
    </source>
</evidence>
<evidence type="ECO:0000256" key="1">
    <source>
        <dbReference type="ARBA" id="ARBA00000085"/>
    </source>
</evidence>
<dbReference type="CDD" id="cd00075">
    <property type="entry name" value="HATPase"/>
    <property type="match status" value="1"/>
</dbReference>
<evidence type="ECO:0000256" key="8">
    <source>
        <dbReference type="ARBA" id="ARBA00022777"/>
    </source>
</evidence>
<evidence type="ECO:0000256" key="5">
    <source>
        <dbReference type="ARBA" id="ARBA00022553"/>
    </source>
</evidence>
<keyword evidence="10" id="KW-0472">Membrane</keyword>
<dbReference type="InterPro" id="IPR050980">
    <property type="entry name" value="2C_sensor_his_kinase"/>
</dbReference>
<dbReference type="EC" id="2.7.13.3" evidence="3"/>
<keyword evidence="5" id="KW-0597">Phosphoprotein</keyword>
<dbReference type="Gene3D" id="1.10.287.130">
    <property type="match status" value="1"/>
</dbReference>
<dbReference type="GO" id="GO:0005524">
    <property type="term" value="F:ATP binding"/>
    <property type="evidence" value="ECO:0007669"/>
    <property type="project" value="UniProtKB-KW"/>
</dbReference>
<evidence type="ECO:0000313" key="13">
    <source>
        <dbReference type="Proteomes" id="UP000628017"/>
    </source>
</evidence>
<proteinExistence type="predicted"/>
<keyword evidence="6" id="KW-0808">Transferase</keyword>
<keyword evidence="4" id="KW-1003">Cell membrane</keyword>
<dbReference type="PANTHER" id="PTHR44936">
    <property type="entry name" value="SENSOR PROTEIN CREC"/>
    <property type="match status" value="1"/>
</dbReference>